<accession>K9GVW6</accession>
<evidence type="ECO:0000313" key="2">
    <source>
        <dbReference type="EMBL" id="EKV28899.1"/>
    </source>
</evidence>
<dbReference type="STRING" id="1238182.C882_0662"/>
<gene>
    <name evidence="2" type="ORF">C882_0662</name>
</gene>
<sequence length="50" mass="5311">MRYLERAHGTRLLPNPSPPPCPRCNARKSSGFPCGRAPPEHGPPVGASCS</sequence>
<dbReference type="Proteomes" id="UP000009881">
    <property type="component" value="Unassembled WGS sequence"/>
</dbReference>
<evidence type="ECO:0000313" key="3">
    <source>
        <dbReference type="Proteomes" id="UP000009881"/>
    </source>
</evidence>
<organism evidence="2 3">
    <name type="scientific">Caenispirillum salinarum AK4</name>
    <dbReference type="NCBI Taxonomy" id="1238182"/>
    <lineage>
        <taxon>Bacteria</taxon>
        <taxon>Pseudomonadati</taxon>
        <taxon>Pseudomonadota</taxon>
        <taxon>Alphaproteobacteria</taxon>
        <taxon>Rhodospirillales</taxon>
        <taxon>Novispirillaceae</taxon>
        <taxon>Caenispirillum</taxon>
    </lineage>
</organism>
<dbReference type="AlphaFoldDB" id="K9GVW6"/>
<protein>
    <submittedName>
        <fullName evidence="2">Uncharacterized protein</fullName>
    </submittedName>
</protein>
<reference evidence="2 3" key="1">
    <citation type="journal article" date="2013" name="Genome Announc.">
        <title>Draft Genome Sequence of an Alphaproteobacterium, Caenispirillum salinarum AK4(T), Isolated from a Solar Saltern.</title>
        <authorList>
            <person name="Khatri I."/>
            <person name="Singh A."/>
            <person name="Korpole S."/>
            <person name="Pinnaka A.K."/>
            <person name="Subramanian S."/>
        </authorList>
    </citation>
    <scope>NUCLEOTIDE SEQUENCE [LARGE SCALE GENOMIC DNA]</scope>
    <source>
        <strain evidence="2 3">AK4</strain>
    </source>
</reference>
<proteinExistence type="predicted"/>
<comment type="caution">
    <text evidence="2">The sequence shown here is derived from an EMBL/GenBank/DDBJ whole genome shotgun (WGS) entry which is preliminary data.</text>
</comment>
<feature type="region of interest" description="Disordered" evidence="1">
    <location>
        <begin position="1"/>
        <end position="22"/>
    </location>
</feature>
<keyword evidence="3" id="KW-1185">Reference proteome</keyword>
<evidence type="ECO:0000256" key="1">
    <source>
        <dbReference type="SAM" id="MobiDB-lite"/>
    </source>
</evidence>
<dbReference type="EMBL" id="ANHY01000014">
    <property type="protein sequence ID" value="EKV28899.1"/>
    <property type="molecule type" value="Genomic_DNA"/>
</dbReference>
<name>K9GVW6_9PROT</name>